<protein>
    <submittedName>
        <fullName evidence="1">Uncharacterized protein</fullName>
    </submittedName>
</protein>
<name>A0A6G1BQS2_9ORYZ</name>
<gene>
    <name evidence="1" type="ORF">E2562_038537</name>
</gene>
<dbReference type="Proteomes" id="UP000479710">
    <property type="component" value="Unassembled WGS sequence"/>
</dbReference>
<keyword evidence="2" id="KW-1185">Reference proteome</keyword>
<reference evidence="1 2" key="1">
    <citation type="submission" date="2019-11" db="EMBL/GenBank/DDBJ databases">
        <title>Whole genome sequence of Oryza granulata.</title>
        <authorList>
            <person name="Li W."/>
        </authorList>
    </citation>
    <scope>NUCLEOTIDE SEQUENCE [LARGE SCALE GENOMIC DNA]</scope>
    <source>
        <strain evidence="2">cv. Menghai</strain>
        <tissue evidence="1">Leaf</tissue>
    </source>
</reference>
<proteinExistence type="predicted"/>
<sequence>RHFSSSSSPRFHRENQENLQETTAGLLVRIAAPPPCSVPALLDRRRGAIAVPATPERRKPSYRSNVVASPLGASCPKESIYEAVKLEIDLRLPQLRPQAAAVKFVLSENEFDIDEEVK</sequence>
<comment type="caution">
    <text evidence="1">The sequence shown here is derived from an EMBL/GenBank/DDBJ whole genome shotgun (WGS) entry which is preliminary data.</text>
</comment>
<accession>A0A6G1BQS2</accession>
<evidence type="ECO:0000313" key="2">
    <source>
        <dbReference type="Proteomes" id="UP000479710"/>
    </source>
</evidence>
<feature type="non-terminal residue" evidence="1">
    <location>
        <position position="1"/>
    </location>
</feature>
<dbReference type="AlphaFoldDB" id="A0A6G1BQS2"/>
<evidence type="ECO:0000313" key="1">
    <source>
        <dbReference type="EMBL" id="KAF0890182.1"/>
    </source>
</evidence>
<dbReference type="EMBL" id="SPHZ02000012">
    <property type="protein sequence ID" value="KAF0890182.1"/>
    <property type="molecule type" value="Genomic_DNA"/>
</dbReference>
<organism evidence="1 2">
    <name type="scientific">Oryza meyeriana var. granulata</name>
    <dbReference type="NCBI Taxonomy" id="110450"/>
    <lineage>
        <taxon>Eukaryota</taxon>
        <taxon>Viridiplantae</taxon>
        <taxon>Streptophyta</taxon>
        <taxon>Embryophyta</taxon>
        <taxon>Tracheophyta</taxon>
        <taxon>Spermatophyta</taxon>
        <taxon>Magnoliopsida</taxon>
        <taxon>Liliopsida</taxon>
        <taxon>Poales</taxon>
        <taxon>Poaceae</taxon>
        <taxon>BOP clade</taxon>
        <taxon>Oryzoideae</taxon>
        <taxon>Oryzeae</taxon>
        <taxon>Oryzinae</taxon>
        <taxon>Oryza</taxon>
        <taxon>Oryza meyeriana</taxon>
    </lineage>
</organism>